<keyword evidence="11" id="KW-0066">ATP synthesis</keyword>
<keyword evidence="3 11" id="KW-0813">Transport</keyword>
<dbReference type="PANTHER" id="PTHR33445:SF2">
    <property type="entry name" value="ATP SYNTHASE SUBUNIT B', CHLOROPLASTIC"/>
    <property type="match status" value="1"/>
</dbReference>
<evidence type="ECO:0000256" key="7">
    <source>
        <dbReference type="ARBA" id="ARBA00022989"/>
    </source>
</evidence>
<dbReference type="PANTHER" id="PTHR33445">
    <property type="entry name" value="ATP SYNTHASE SUBUNIT B', CHLOROPLASTIC"/>
    <property type="match status" value="1"/>
</dbReference>
<comment type="similarity">
    <text evidence="2 11 12">Belongs to the ATPase B chain family.</text>
</comment>
<gene>
    <name evidence="13" type="primary">atpG</name>
    <name evidence="11" type="synonym">atpF</name>
    <name evidence="13" type="ORF">AulaCp087</name>
</gene>
<evidence type="ECO:0000256" key="9">
    <source>
        <dbReference type="ARBA" id="ARBA00023136"/>
    </source>
</evidence>
<dbReference type="EMBL" id="GQ231542">
    <property type="protein sequence ID" value="ACS36975.1"/>
    <property type="molecule type" value="Genomic_DNA"/>
</dbReference>
<dbReference type="GO" id="GO:0046933">
    <property type="term" value="F:proton-transporting ATP synthase activity, rotational mechanism"/>
    <property type="evidence" value="ECO:0007669"/>
    <property type="project" value="UniProtKB-UniRule"/>
</dbReference>
<keyword evidence="9 11" id="KW-0472">Membrane</keyword>
<evidence type="ECO:0000256" key="11">
    <source>
        <dbReference type="HAMAP-Rule" id="MF_01398"/>
    </source>
</evidence>
<dbReference type="Pfam" id="PF00430">
    <property type="entry name" value="ATP-synt_B"/>
    <property type="match status" value="1"/>
</dbReference>
<keyword evidence="11" id="KW-0793">Thylakoid</keyword>
<comment type="subunit">
    <text evidence="11">F-type ATPases have 2 components, F(1) - the catalytic core - and F(0) - the membrane proton channel. F(1) has five subunits: alpha(3), beta(3), gamma(1), delta(1), epsilon(1). F(0) has four main subunits: a(1), b(1), b'(1) and c(10-14). The alpha and beta chains form an alternating ring which encloses part of the gamma chain. F(1) is attached to F(0) by a central stalk formed by the gamma and epsilon chains, while a peripheral stalk is formed by the delta, b and b' chains.</text>
</comment>
<evidence type="ECO:0000256" key="4">
    <source>
        <dbReference type="ARBA" id="ARBA00022547"/>
    </source>
</evidence>
<keyword evidence="13" id="KW-0934">Plastid</keyword>
<accession>C6KJ19</accession>
<comment type="subcellular location">
    <subcellularLocation>
        <location evidence="1">Membrane</location>
        <topology evidence="1">Single-pass membrane protein</topology>
    </subcellularLocation>
    <subcellularLocation>
        <location evidence="11">Plastid</location>
        <location evidence="11">Chloroplast thylakoid membrane</location>
        <topology evidence="11">Single-pass membrane protein</topology>
    </subcellularLocation>
</comment>
<keyword evidence="4 11" id="KW-0138">CF(0)</keyword>
<comment type="miscellaneous">
    <text evidence="11">In plastids the F-type ATPase is also known as CF(1)CF(0).</text>
</comment>
<dbReference type="CDD" id="cd06503">
    <property type="entry name" value="ATP-synt_Fo_b"/>
    <property type="match status" value="1"/>
</dbReference>
<keyword evidence="7 11" id="KW-1133">Transmembrane helix</keyword>
<evidence type="ECO:0000256" key="2">
    <source>
        <dbReference type="ARBA" id="ARBA00005513"/>
    </source>
</evidence>
<evidence type="ECO:0000256" key="8">
    <source>
        <dbReference type="ARBA" id="ARBA00023065"/>
    </source>
</evidence>
<evidence type="ECO:0000256" key="3">
    <source>
        <dbReference type="ARBA" id="ARBA00022448"/>
    </source>
</evidence>
<protein>
    <recommendedName>
        <fullName evidence="11">ATP synthase subunit b, chloroplastic</fullName>
    </recommendedName>
    <alternativeName>
        <fullName evidence="11">ATP synthase F(0) sector subunit b</fullName>
    </alternativeName>
    <alternativeName>
        <fullName evidence="11">ATPase subunit I</fullName>
    </alternativeName>
</protein>
<evidence type="ECO:0000256" key="6">
    <source>
        <dbReference type="ARBA" id="ARBA00022781"/>
    </source>
</evidence>
<dbReference type="GO" id="GO:0046961">
    <property type="term" value="F:proton-transporting ATPase activity, rotational mechanism"/>
    <property type="evidence" value="ECO:0007669"/>
    <property type="project" value="TreeGrafter"/>
</dbReference>
<evidence type="ECO:0000256" key="10">
    <source>
        <dbReference type="ARBA" id="ARBA00025198"/>
    </source>
</evidence>
<keyword evidence="8 11" id="KW-0406">Ion transport</keyword>
<evidence type="ECO:0000313" key="13">
    <source>
        <dbReference type="EMBL" id="ACS36975.1"/>
    </source>
</evidence>
<dbReference type="AlphaFoldDB" id="C6KJ19"/>
<dbReference type="GO" id="GO:0009535">
    <property type="term" value="C:chloroplast thylakoid membrane"/>
    <property type="evidence" value="ECO:0007669"/>
    <property type="project" value="UniProtKB-SubCell"/>
</dbReference>
<dbReference type="InterPro" id="IPR002146">
    <property type="entry name" value="ATP_synth_b/b'su_bac/chlpt"/>
</dbReference>
<keyword evidence="5 11" id="KW-0812">Transmembrane</keyword>
<evidence type="ECO:0000256" key="5">
    <source>
        <dbReference type="ARBA" id="ARBA00022692"/>
    </source>
</evidence>
<keyword evidence="13" id="KW-0150">Chloroplast</keyword>
<dbReference type="HAMAP" id="MF_01398">
    <property type="entry name" value="ATP_synth_b_bprime"/>
    <property type="match status" value="1"/>
</dbReference>
<reference evidence="13" key="1">
    <citation type="journal article" date="2010" name="J. Phycol.">
        <title>Analyses of the complete chloroplast genome sequences of two members of the pelagophyceae: Aureococcus anophagefferens CCMP1984 and Aureoumbra lagunensis CCMP1507.</title>
        <authorList>
            <person name="Ong H.C."/>
            <person name="Wilhelm S.W."/>
            <person name="Gobler C.J."/>
            <person name="Bullerjahn G."/>
            <person name="Jacobs M.A."/>
            <person name="McKay J."/>
            <person name="Sims E.H."/>
            <person name="Gillett W.G."/>
            <person name="Zhou Y."/>
            <person name="Haugen E."/>
            <person name="Rocap G."/>
            <person name="Cattolico R.A."/>
        </authorList>
    </citation>
    <scope>NUCLEOTIDE SEQUENCE</scope>
    <source>
        <strain evidence="13">CCMP 1507</strain>
    </source>
</reference>
<feature type="transmembrane region" description="Helical" evidence="11">
    <location>
        <begin position="25"/>
        <end position="44"/>
    </location>
</feature>
<comment type="function">
    <text evidence="10 11">F(1)F(0) ATP synthase produces ATP from ADP in the presence of a proton or sodium gradient. F-type ATPases consist of two structural domains, F(1) containing the extramembraneous catalytic core and F(0) containing the membrane proton channel, linked together by a central stalk and a peripheral stalk. During catalysis, ATP synthesis in the catalytic domain of F(1) is coupled via a rotary mechanism of the central stalk subunits to proton translocation.</text>
</comment>
<organism evidence="13">
    <name type="scientific">Aureoumbra lagunensis</name>
    <dbReference type="NCBI Taxonomy" id="44058"/>
    <lineage>
        <taxon>Eukaryota</taxon>
        <taxon>Sar</taxon>
        <taxon>Stramenopiles</taxon>
        <taxon>Ochrophyta</taxon>
        <taxon>Pelagophyceae</taxon>
        <taxon>Pelagomonadales</taxon>
        <taxon>Aureoumbra</taxon>
    </lineage>
</organism>
<keyword evidence="6 11" id="KW-0375">Hydrogen ion transport</keyword>
<dbReference type="InterPro" id="IPR050059">
    <property type="entry name" value="ATP_synthase_B_chain"/>
</dbReference>
<sequence length="158" mass="18163">MFNNFFEIFSSSIGAGGLFDFNATLPFLALQFLILMFVLNNILYNPLLKVISERNEYIVSNLTQSAKLIAETNEIKKTYETEILEARKAAQIEITQCQTAYKQIFDNELDSIQDEFDSILENLISRLEDEKDSALNKLEEDLQIQEIGELIEQKILLV</sequence>
<dbReference type="GeneID" id="8097476"/>
<dbReference type="GO" id="GO:0045259">
    <property type="term" value="C:proton-transporting ATP synthase complex"/>
    <property type="evidence" value="ECO:0007669"/>
    <property type="project" value="UniProtKB-KW"/>
</dbReference>
<dbReference type="RefSeq" id="YP_003002263.1">
    <property type="nucleotide sequence ID" value="NC_012903.1"/>
</dbReference>
<proteinExistence type="inferred from homology"/>
<evidence type="ECO:0000256" key="1">
    <source>
        <dbReference type="ARBA" id="ARBA00004167"/>
    </source>
</evidence>
<name>C6KJ19_9STRA</name>
<evidence type="ECO:0000256" key="12">
    <source>
        <dbReference type="RuleBase" id="RU003848"/>
    </source>
</evidence>
<comment type="function">
    <text evidence="11">Component of the F(0) channel, it forms part of the peripheral stalk, linking F(1) to F(0).</text>
</comment>
<geneLocation type="chloroplast" evidence="13"/>